<dbReference type="EMBL" id="BLLG01000010">
    <property type="protein sequence ID" value="GFH37538.1"/>
    <property type="molecule type" value="Genomic_DNA"/>
</dbReference>
<accession>A0A6A0AY88</accession>
<reference evidence="2 3" key="1">
    <citation type="submission" date="2020-02" db="EMBL/GenBank/DDBJ databases">
        <title>Whole Genome Shotgun Sequence of Streptomyces sp. strain CWH03.</title>
        <authorList>
            <person name="Dohra H."/>
            <person name="Kodani S."/>
            <person name="Yamamura H."/>
        </authorList>
    </citation>
    <scope>NUCLEOTIDE SEQUENCE [LARGE SCALE GENOMIC DNA]</scope>
    <source>
        <strain evidence="2 3">CWH03</strain>
    </source>
</reference>
<protein>
    <submittedName>
        <fullName evidence="2">Uncharacterized protein</fullName>
    </submittedName>
</protein>
<feature type="region of interest" description="Disordered" evidence="1">
    <location>
        <begin position="1"/>
        <end position="27"/>
    </location>
</feature>
<comment type="caution">
    <text evidence="2">The sequence shown here is derived from an EMBL/GenBank/DDBJ whole genome shotgun (WGS) entry which is preliminary data.</text>
</comment>
<name>A0A6A0AY88_9ACTN</name>
<keyword evidence="3" id="KW-1185">Reference proteome</keyword>
<proteinExistence type="predicted"/>
<gene>
    <name evidence="2" type="ORF">SCWH03_37760</name>
</gene>
<feature type="region of interest" description="Disordered" evidence="1">
    <location>
        <begin position="63"/>
        <end position="149"/>
    </location>
</feature>
<evidence type="ECO:0000313" key="2">
    <source>
        <dbReference type="EMBL" id="GFH37538.1"/>
    </source>
</evidence>
<organism evidence="2 3">
    <name type="scientific">Streptomyces pacificus</name>
    <dbReference type="NCBI Taxonomy" id="2705029"/>
    <lineage>
        <taxon>Bacteria</taxon>
        <taxon>Bacillati</taxon>
        <taxon>Actinomycetota</taxon>
        <taxon>Actinomycetes</taxon>
        <taxon>Kitasatosporales</taxon>
        <taxon>Streptomycetaceae</taxon>
        <taxon>Streptomyces</taxon>
    </lineage>
</organism>
<feature type="compositionally biased region" description="Basic and acidic residues" evidence="1">
    <location>
        <begin position="71"/>
        <end position="85"/>
    </location>
</feature>
<dbReference type="Proteomes" id="UP000484988">
    <property type="component" value="Unassembled WGS sequence"/>
</dbReference>
<dbReference type="AlphaFoldDB" id="A0A6A0AY88"/>
<sequence length="149" mass="15494">MTTVGRPRTPRIRVRGPASSSGARVAPAEVGAVLGEAREPLPDAAGPCPCSGPCQGPGPAQAPACLMLPRRPGERPTRREADPVRTTRAAGGGRAGLARFLGARPPGAPRPPGVPRRHAAADRRVQTPLLQEGQEVSFLTFPQKETPHG</sequence>
<evidence type="ECO:0000256" key="1">
    <source>
        <dbReference type="SAM" id="MobiDB-lite"/>
    </source>
</evidence>
<feature type="compositionally biased region" description="Low complexity" evidence="1">
    <location>
        <begin position="96"/>
        <end position="105"/>
    </location>
</feature>
<evidence type="ECO:0000313" key="3">
    <source>
        <dbReference type="Proteomes" id="UP000484988"/>
    </source>
</evidence>